<dbReference type="eggNOG" id="ENOG5030PSN">
    <property type="taxonomic scope" value="Bacteria"/>
</dbReference>
<dbReference type="EMBL" id="CP000553">
    <property type="protein sequence ID" value="ABM74664.1"/>
    <property type="molecule type" value="Genomic_DNA"/>
</dbReference>
<sequence length="100" mass="11772">MLTTTSRLRIQEILTRLSMGKQVTLEERIYINKYATRNQNVSSWLRKASRIQRQEKINNQIDELLNGLDLNSDEPHVTYNPDHDDLGEWFSGAPSWIRRS</sequence>
<evidence type="ECO:0000313" key="1">
    <source>
        <dbReference type="EMBL" id="ABM74664.1"/>
    </source>
</evidence>
<dbReference type="KEGG" id="pme:NATL1_01001"/>
<proteinExistence type="predicted"/>
<accession>A2BZK4</accession>
<organism evidence="1 2">
    <name type="scientific">Prochlorococcus marinus (strain NATL1A)</name>
    <dbReference type="NCBI Taxonomy" id="167555"/>
    <lineage>
        <taxon>Bacteria</taxon>
        <taxon>Bacillati</taxon>
        <taxon>Cyanobacteriota</taxon>
        <taxon>Cyanophyceae</taxon>
        <taxon>Synechococcales</taxon>
        <taxon>Prochlorococcaceae</taxon>
        <taxon>Prochlorococcus</taxon>
    </lineage>
</organism>
<dbReference type="AlphaFoldDB" id="A2BZK4"/>
<gene>
    <name evidence="1" type="ordered locus">NATL1_01001</name>
</gene>
<name>A2BZK4_PROM1</name>
<evidence type="ECO:0000313" key="2">
    <source>
        <dbReference type="Proteomes" id="UP000002592"/>
    </source>
</evidence>
<dbReference type="RefSeq" id="WP_011822902.1">
    <property type="nucleotide sequence ID" value="NC_008819.1"/>
</dbReference>
<reference evidence="2" key="1">
    <citation type="journal article" date="2007" name="PLoS Genet.">
        <title>Patterns and implications of gene gain and loss in the evolution of Prochlorococcus.</title>
        <authorList>
            <person name="Kettler G.C."/>
            <person name="Martiny A.C."/>
            <person name="Huang K."/>
            <person name="Zucker J."/>
            <person name="Coleman M.L."/>
            <person name="Rodrigue S."/>
            <person name="Chen F."/>
            <person name="Lapidus A."/>
            <person name="Ferriera S."/>
            <person name="Johnson J."/>
            <person name="Steglich C."/>
            <person name="Church G.M."/>
            <person name="Richardson P."/>
            <person name="Chisholm S.W."/>
        </authorList>
    </citation>
    <scope>NUCLEOTIDE SEQUENCE [LARGE SCALE GENOMIC DNA]</scope>
    <source>
        <strain evidence="2">NATL1A</strain>
    </source>
</reference>
<dbReference type="Proteomes" id="UP000002592">
    <property type="component" value="Chromosome"/>
</dbReference>
<dbReference type="HOGENOM" id="CLU_177099_0_0_3"/>
<protein>
    <submittedName>
        <fullName evidence="1">Uncharacterized protein</fullName>
    </submittedName>
</protein>